<proteinExistence type="predicted"/>
<name>G4TQF5_SERID</name>
<accession>G4TQF5</accession>
<dbReference type="AlphaFoldDB" id="G4TQF5"/>
<dbReference type="HOGENOM" id="CLU_2197963_0_0_1"/>
<reference evidence="1 2" key="1">
    <citation type="journal article" date="2011" name="PLoS Pathog.">
        <title>Endophytic Life Strategies Decoded by Genome and Transcriptome Analyses of the Mutualistic Root Symbiont Piriformospora indica.</title>
        <authorList>
            <person name="Zuccaro A."/>
            <person name="Lahrmann U."/>
            <person name="Guldener U."/>
            <person name="Langen G."/>
            <person name="Pfiffi S."/>
            <person name="Biedenkopf D."/>
            <person name="Wong P."/>
            <person name="Samans B."/>
            <person name="Grimm C."/>
            <person name="Basiewicz M."/>
            <person name="Murat C."/>
            <person name="Martin F."/>
            <person name="Kogel K.H."/>
        </authorList>
    </citation>
    <scope>NUCLEOTIDE SEQUENCE [LARGE SCALE GENOMIC DNA]</scope>
    <source>
        <strain evidence="1 2">DSM 11827</strain>
    </source>
</reference>
<protein>
    <submittedName>
        <fullName evidence="1">Uncharacterized protein</fullName>
    </submittedName>
</protein>
<dbReference type="InParanoid" id="G4TQF5"/>
<dbReference type="Proteomes" id="UP000007148">
    <property type="component" value="Unassembled WGS sequence"/>
</dbReference>
<evidence type="ECO:0000313" key="2">
    <source>
        <dbReference type="Proteomes" id="UP000007148"/>
    </source>
</evidence>
<evidence type="ECO:0000313" key="1">
    <source>
        <dbReference type="EMBL" id="CCA73548.1"/>
    </source>
</evidence>
<keyword evidence="2" id="KW-1185">Reference proteome</keyword>
<comment type="caution">
    <text evidence="1">The sequence shown here is derived from an EMBL/GenBank/DDBJ whole genome shotgun (WGS) entry which is preliminary data.</text>
</comment>
<organism evidence="1 2">
    <name type="scientific">Serendipita indica (strain DSM 11827)</name>
    <name type="common">Root endophyte fungus</name>
    <name type="synonym">Piriformospora indica</name>
    <dbReference type="NCBI Taxonomy" id="1109443"/>
    <lineage>
        <taxon>Eukaryota</taxon>
        <taxon>Fungi</taxon>
        <taxon>Dikarya</taxon>
        <taxon>Basidiomycota</taxon>
        <taxon>Agaricomycotina</taxon>
        <taxon>Agaricomycetes</taxon>
        <taxon>Sebacinales</taxon>
        <taxon>Serendipitaceae</taxon>
        <taxon>Serendipita</taxon>
    </lineage>
</organism>
<sequence length="108" mass="12033">MYYDALAENSQLVSYPYPPQERSVDKKQRETNGKIFSIGLTVFCDTKGLNYCLSMPATTVGSSPPSGASTPMMFVKYSFTLLRGLKTASWRILGVVRIGIAEVKYTYE</sequence>
<dbReference type="EMBL" id="CAFZ01000234">
    <property type="protein sequence ID" value="CCA73548.1"/>
    <property type="molecule type" value="Genomic_DNA"/>
</dbReference>
<gene>
    <name evidence="1" type="ORF">PIIN_07501</name>
</gene>